<feature type="transmembrane region" description="Helical" evidence="7">
    <location>
        <begin position="94"/>
        <end position="116"/>
    </location>
</feature>
<keyword evidence="3" id="KW-1003">Cell membrane</keyword>
<feature type="transmembrane region" description="Helical" evidence="7">
    <location>
        <begin position="136"/>
        <end position="165"/>
    </location>
</feature>
<comment type="subunit">
    <text evidence="7">The complex comprises the extracytoplasmic solute receptor protein and the two transmembrane proteins.</text>
</comment>
<feature type="domain" description="Tripartite ATP-independent periplasmic transporters DctQ component" evidence="8">
    <location>
        <begin position="26"/>
        <end position="160"/>
    </location>
</feature>
<dbReference type="GO" id="GO:0022857">
    <property type="term" value="F:transmembrane transporter activity"/>
    <property type="evidence" value="ECO:0007669"/>
    <property type="project" value="UniProtKB-UniRule"/>
</dbReference>
<dbReference type="GO" id="GO:0005886">
    <property type="term" value="C:plasma membrane"/>
    <property type="evidence" value="ECO:0007669"/>
    <property type="project" value="UniProtKB-SubCell"/>
</dbReference>
<dbReference type="EMBL" id="FTOE01000003">
    <property type="protein sequence ID" value="SIS69996.1"/>
    <property type="molecule type" value="Genomic_DNA"/>
</dbReference>
<dbReference type="OrthoDB" id="7363305at2"/>
<evidence type="ECO:0000313" key="9">
    <source>
        <dbReference type="EMBL" id="SIS69996.1"/>
    </source>
</evidence>
<comment type="function">
    <text evidence="7">Part of the tripartite ATP-independent periplasmic (TRAP) transport system.</text>
</comment>
<keyword evidence="4 7" id="KW-0812">Transmembrane</keyword>
<protein>
    <recommendedName>
        <fullName evidence="7">TRAP transporter small permease protein</fullName>
    </recommendedName>
</protein>
<evidence type="ECO:0000256" key="4">
    <source>
        <dbReference type="ARBA" id="ARBA00022692"/>
    </source>
</evidence>
<feature type="transmembrane region" description="Helical" evidence="7">
    <location>
        <begin position="21"/>
        <end position="40"/>
    </location>
</feature>
<dbReference type="AlphaFoldDB" id="A0A1N7L850"/>
<keyword evidence="6 7" id="KW-0472">Membrane</keyword>
<keyword evidence="7" id="KW-0997">Cell inner membrane</keyword>
<evidence type="ECO:0000256" key="7">
    <source>
        <dbReference type="RuleBase" id="RU369079"/>
    </source>
</evidence>
<evidence type="ECO:0000256" key="3">
    <source>
        <dbReference type="ARBA" id="ARBA00022475"/>
    </source>
</evidence>
<gene>
    <name evidence="9" type="ORF">SAMN05421760_103306</name>
</gene>
<reference evidence="10" key="1">
    <citation type="submission" date="2017-01" db="EMBL/GenBank/DDBJ databases">
        <authorList>
            <person name="Varghese N."/>
            <person name="Submissions S."/>
        </authorList>
    </citation>
    <scope>NUCLEOTIDE SEQUENCE [LARGE SCALE GENOMIC DNA]</scope>
    <source>
        <strain evidence="10">DSM 22306</strain>
    </source>
</reference>
<dbReference type="STRING" id="619304.SAMN05421760_103306"/>
<evidence type="ECO:0000256" key="6">
    <source>
        <dbReference type="ARBA" id="ARBA00023136"/>
    </source>
</evidence>
<feature type="transmembrane region" description="Helical" evidence="7">
    <location>
        <begin position="52"/>
        <end position="74"/>
    </location>
</feature>
<keyword evidence="2 7" id="KW-0813">Transport</keyword>
<evidence type="ECO:0000256" key="1">
    <source>
        <dbReference type="ARBA" id="ARBA00004651"/>
    </source>
</evidence>
<evidence type="ECO:0000313" key="10">
    <source>
        <dbReference type="Proteomes" id="UP000185999"/>
    </source>
</evidence>
<name>A0A1N7L850_9GAMM</name>
<keyword evidence="10" id="KW-1185">Reference proteome</keyword>
<dbReference type="Pfam" id="PF04290">
    <property type="entry name" value="DctQ"/>
    <property type="match status" value="1"/>
</dbReference>
<dbReference type="RefSeq" id="WP_054340641.1">
    <property type="nucleotide sequence ID" value="NZ_FTOE01000003.1"/>
</dbReference>
<proteinExistence type="inferred from homology"/>
<accession>A0A1N7L850</accession>
<comment type="subcellular location">
    <subcellularLocation>
        <location evidence="7">Cell inner membrane</location>
        <topology evidence="7">Multi-pass membrane protein</topology>
    </subcellularLocation>
    <subcellularLocation>
        <location evidence="1">Cell membrane</location>
        <topology evidence="1">Multi-pass membrane protein</topology>
    </subcellularLocation>
</comment>
<sequence length="171" mass="18940">MKVFSRFFDRLSHGMHVISGIILVSMMFVTLADVLARLLFDVTDGGIDLTFIGGVELIKYGLLMMVLFALPYSIGRSQVIVDLFTEKFSARMKAVLEGTYMLGFVALGGGMSYRFIHAVGQSQMTGETTQDLLIPLYYLYAVSAFATAMLCIAALLISLRCLFFWKGDNIS</sequence>
<comment type="similarity">
    <text evidence="7">Belongs to the TRAP transporter small permease family.</text>
</comment>
<dbReference type="InterPro" id="IPR055348">
    <property type="entry name" value="DctQ"/>
</dbReference>
<keyword evidence="5 7" id="KW-1133">Transmembrane helix</keyword>
<organism evidence="9 10">
    <name type="scientific">Neptunomonas antarctica</name>
    <dbReference type="NCBI Taxonomy" id="619304"/>
    <lineage>
        <taxon>Bacteria</taxon>
        <taxon>Pseudomonadati</taxon>
        <taxon>Pseudomonadota</taxon>
        <taxon>Gammaproteobacteria</taxon>
        <taxon>Oceanospirillales</taxon>
        <taxon>Oceanospirillaceae</taxon>
        <taxon>Neptunomonas</taxon>
    </lineage>
</organism>
<evidence type="ECO:0000256" key="2">
    <source>
        <dbReference type="ARBA" id="ARBA00022448"/>
    </source>
</evidence>
<dbReference type="Proteomes" id="UP000185999">
    <property type="component" value="Unassembled WGS sequence"/>
</dbReference>
<evidence type="ECO:0000259" key="8">
    <source>
        <dbReference type="Pfam" id="PF04290"/>
    </source>
</evidence>
<evidence type="ECO:0000256" key="5">
    <source>
        <dbReference type="ARBA" id="ARBA00022989"/>
    </source>
</evidence>